<proteinExistence type="predicted"/>
<feature type="compositionally biased region" description="Polar residues" evidence="1">
    <location>
        <begin position="26"/>
        <end position="35"/>
    </location>
</feature>
<evidence type="ECO:0000256" key="1">
    <source>
        <dbReference type="SAM" id="MobiDB-lite"/>
    </source>
</evidence>
<reference evidence="2 3" key="1">
    <citation type="submission" date="2024-09" db="EMBL/GenBank/DDBJ databases">
        <title>Chromosome-scale assembly of Riccia fluitans.</title>
        <authorList>
            <person name="Paukszto L."/>
            <person name="Sawicki J."/>
            <person name="Karawczyk K."/>
            <person name="Piernik-Szablinska J."/>
            <person name="Szczecinska M."/>
            <person name="Mazdziarz M."/>
        </authorList>
    </citation>
    <scope>NUCLEOTIDE SEQUENCE [LARGE SCALE GENOMIC DNA]</scope>
    <source>
        <strain evidence="2">Rf_01</strain>
        <tissue evidence="2">Aerial parts of the thallus</tissue>
    </source>
</reference>
<organism evidence="2 3">
    <name type="scientific">Riccia fluitans</name>
    <dbReference type="NCBI Taxonomy" id="41844"/>
    <lineage>
        <taxon>Eukaryota</taxon>
        <taxon>Viridiplantae</taxon>
        <taxon>Streptophyta</taxon>
        <taxon>Embryophyta</taxon>
        <taxon>Marchantiophyta</taxon>
        <taxon>Marchantiopsida</taxon>
        <taxon>Marchantiidae</taxon>
        <taxon>Marchantiales</taxon>
        <taxon>Ricciaceae</taxon>
        <taxon>Riccia</taxon>
    </lineage>
</organism>
<evidence type="ECO:0000313" key="3">
    <source>
        <dbReference type="Proteomes" id="UP001605036"/>
    </source>
</evidence>
<dbReference type="Proteomes" id="UP001605036">
    <property type="component" value="Unassembled WGS sequence"/>
</dbReference>
<dbReference type="EMBL" id="JBHFFA010000004">
    <property type="protein sequence ID" value="KAL2628917.1"/>
    <property type="molecule type" value="Genomic_DNA"/>
</dbReference>
<protein>
    <submittedName>
        <fullName evidence="2">Uncharacterized protein</fullName>
    </submittedName>
</protein>
<evidence type="ECO:0000313" key="2">
    <source>
        <dbReference type="EMBL" id="KAL2628917.1"/>
    </source>
</evidence>
<name>A0ABD1YGW2_9MARC</name>
<accession>A0ABD1YGW2</accession>
<comment type="caution">
    <text evidence="2">The sequence shown here is derived from an EMBL/GenBank/DDBJ whole genome shotgun (WGS) entry which is preliminary data.</text>
</comment>
<keyword evidence="3" id="KW-1185">Reference proteome</keyword>
<gene>
    <name evidence="2" type="ORF">R1flu_013603</name>
</gene>
<feature type="region of interest" description="Disordered" evidence="1">
    <location>
        <begin position="1"/>
        <end position="55"/>
    </location>
</feature>
<sequence>MEEICPQFVPTACSPQPREVEPVSLSERTSSSQFDSETESVPVAEQLSPPGVASLPQSDLYPSSLVFPDSQSVSSGYASLRQSTPLPQMVPDSQFLRTGWTSHQSVPLHQVVPDSQSAAAVINSILEMQISHLLNGKEATTSVSTVSDLSQARDSVVADDNDMLLLSNMAKECHSDTFTLPRKSDSHAPTIVTSSRVQASTELIPSFKASRISLPIQPSRLFDVARDSVSLSVLLQRSSLQVEIYEYEGPGPDSVFLW</sequence>
<dbReference type="AlphaFoldDB" id="A0ABD1YGW2"/>